<accession>A0A381FIH1</accession>
<dbReference type="AlphaFoldDB" id="A0A381FIH1"/>
<dbReference type="Proteomes" id="UP000254282">
    <property type="component" value="Unassembled WGS sequence"/>
</dbReference>
<protein>
    <submittedName>
        <fullName evidence="1">Uncharacterized protein</fullName>
    </submittedName>
</protein>
<evidence type="ECO:0000313" key="2">
    <source>
        <dbReference type="Proteomes" id="UP000254282"/>
    </source>
</evidence>
<gene>
    <name evidence="1" type="ORF">NCTC13532_01882</name>
</gene>
<organism evidence="1 2">
    <name type="scientific">Chryseobacterium indoltheticum</name>
    <dbReference type="NCBI Taxonomy" id="254"/>
    <lineage>
        <taxon>Bacteria</taxon>
        <taxon>Pseudomonadati</taxon>
        <taxon>Bacteroidota</taxon>
        <taxon>Flavobacteriia</taxon>
        <taxon>Flavobacteriales</taxon>
        <taxon>Weeksellaceae</taxon>
        <taxon>Chryseobacterium group</taxon>
        <taxon>Chryseobacterium</taxon>
    </lineage>
</organism>
<sequence>MKNLLLIFILSVAQNVYSQENKDEIQDWIREKTSKYYYLNDGSSPKRFLNFRDGILIYGISNYDNLGKNISTTLRKIKVSEIKTVEIKKIYIDRDVWIINLYCAQDKNCVAERREYHFNKTYEEDVANSISMEYNEKFSEEDLANRMSKALNDLIKAYGGTAIINVRKEKY</sequence>
<name>A0A381FIH1_9FLAO</name>
<proteinExistence type="predicted"/>
<evidence type="ECO:0000313" key="1">
    <source>
        <dbReference type="EMBL" id="SUX46349.1"/>
    </source>
</evidence>
<dbReference type="EMBL" id="UFVR01000004">
    <property type="protein sequence ID" value="SUX46349.1"/>
    <property type="molecule type" value="Genomic_DNA"/>
</dbReference>
<reference evidence="1 2" key="1">
    <citation type="submission" date="2018-06" db="EMBL/GenBank/DDBJ databases">
        <authorList>
            <consortium name="Pathogen Informatics"/>
            <person name="Doyle S."/>
        </authorList>
    </citation>
    <scope>NUCLEOTIDE SEQUENCE [LARGE SCALE GENOMIC DNA]</scope>
    <source>
        <strain evidence="1 2">NCTC13532</strain>
    </source>
</reference>
<dbReference type="RefSeq" id="WP_115620109.1">
    <property type="nucleotide sequence ID" value="NZ_UFVR01000004.1"/>
</dbReference>